<dbReference type="STRING" id="1664694.A0A0N1H9K2"/>
<reference evidence="1 2" key="1">
    <citation type="submission" date="2015-06" db="EMBL/GenBank/DDBJ databases">
        <title>Draft genome of the ant-associated black yeast Phialophora attae CBS 131958.</title>
        <authorList>
            <person name="Moreno L.F."/>
            <person name="Stielow B.J."/>
            <person name="de Hoog S."/>
            <person name="Vicente V.A."/>
            <person name="Weiss V.A."/>
            <person name="de Vries M."/>
            <person name="Cruz L.M."/>
            <person name="Souza E.M."/>
        </authorList>
    </citation>
    <scope>NUCLEOTIDE SEQUENCE [LARGE SCALE GENOMIC DNA]</scope>
    <source>
        <strain evidence="1 2">CBS 131958</strain>
    </source>
</reference>
<dbReference type="SUPFAM" id="SSF53335">
    <property type="entry name" value="S-adenosyl-L-methionine-dependent methyltransferases"/>
    <property type="match status" value="1"/>
</dbReference>
<evidence type="ECO:0000313" key="2">
    <source>
        <dbReference type="Proteomes" id="UP000038010"/>
    </source>
</evidence>
<dbReference type="InterPro" id="IPR029063">
    <property type="entry name" value="SAM-dependent_MTases_sf"/>
</dbReference>
<comment type="caution">
    <text evidence="1">The sequence shown here is derived from an EMBL/GenBank/DDBJ whole genome shotgun (WGS) entry which is preliminary data.</text>
</comment>
<keyword evidence="2" id="KW-1185">Reference proteome</keyword>
<dbReference type="Proteomes" id="UP000038010">
    <property type="component" value="Unassembled WGS sequence"/>
</dbReference>
<dbReference type="GeneID" id="28741163"/>
<dbReference type="RefSeq" id="XP_018004205.1">
    <property type="nucleotide sequence ID" value="XM_018149283.1"/>
</dbReference>
<gene>
    <name evidence="1" type="ORF">AB675_8805</name>
</gene>
<dbReference type="Gene3D" id="3.40.50.150">
    <property type="entry name" value="Vaccinia Virus protein VP39"/>
    <property type="match status" value="1"/>
</dbReference>
<organism evidence="1 2">
    <name type="scientific">Cyphellophora attinorum</name>
    <dbReference type="NCBI Taxonomy" id="1664694"/>
    <lineage>
        <taxon>Eukaryota</taxon>
        <taxon>Fungi</taxon>
        <taxon>Dikarya</taxon>
        <taxon>Ascomycota</taxon>
        <taxon>Pezizomycotina</taxon>
        <taxon>Eurotiomycetes</taxon>
        <taxon>Chaetothyriomycetidae</taxon>
        <taxon>Chaetothyriales</taxon>
        <taxon>Cyphellophoraceae</taxon>
        <taxon>Cyphellophora</taxon>
    </lineage>
</organism>
<dbReference type="OrthoDB" id="184880at2759"/>
<accession>A0A0N1H9K2</accession>
<evidence type="ECO:0000313" key="1">
    <source>
        <dbReference type="EMBL" id="KPI44242.1"/>
    </source>
</evidence>
<name>A0A0N1H9K2_9EURO</name>
<dbReference type="AlphaFoldDB" id="A0A0N1H9K2"/>
<protein>
    <recommendedName>
        <fullName evidence="3">Methyltransferase domain-containing protein</fullName>
    </recommendedName>
</protein>
<dbReference type="Pfam" id="PF13489">
    <property type="entry name" value="Methyltransf_23"/>
    <property type="match status" value="1"/>
</dbReference>
<evidence type="ECO:0008006" key="3">
    <source>
        <dbReference type="Google" id="ProtNLM"/>
    </source>
</evidence>
<dbReference type="EMBL" id="LFJN01000003">
    <property type="protein sequence ID" value="KPI44242.1"/>
    <property type="molecule type" value="Genomic_DNA"/>
</dbReference>
<sequence>MSEYILPAPTNNIESGRLDHQHEIFIRTLGSLNKAPLDTSKPLKVLDIGCGNGNWTMLSRLNTRKLTFQQASAESADSWDSLQDRFDFIHGRMIMVFVRSWPNLLKRCYDKLTPGGWIEIQDLQFPLQCLGESAVTAKCRTLQWSDGLVKGMQMAGVSPAGAMQFAYILPRLGFVDVSLEDRQMLFGEWPESEEDKELAEWGWRTSDWAREGGRGCCSRRF</sequence>
<dbReference type="VEuPathDB" id="FungiDB:AB675_8805"/>
<proteinExistence type="predicted"/>